<dbReference type="Pfam" id="PF13416">
    <property type="entry name" value="SBP_bac_8"/>
    <property type="match status" value="1"/>
</dbReference>
<sequence length="462" mass="49635">MKSKALSIVLSLSMVAAALTGCSVSTDTGETSTPAQDESKDTGTDSGATDTGTGTDSTDTSTASADEEEITWVFWDDLEASTDQMTQLYAETVKRFNEADNGYHVNVITTNLEEYDSKVNALIAAGDTPDLLICNPGPNADVYVDAGVVQPLNQYLDADTEWKDSFAGGMFDRVTYDGDIYGIPTNFAAACCFYNTEMFEAAGISEVPSDMEGFLDACAKLKEAGYTPLTCSASTAWCLSMIAGYCMNREGVDTEALNAGTAHWTDDNCVKGVEDLVAISKFFQDTYLGDSNDDATAHFYNEEAAILIQGSWCIAQMNGNSTTIEDKCGVFSFPSVDGSIGDMIVKTDNVLMSATTEHPEACVAFLKMLTDETAQKATAEKAGKIPVTKVEVDTSKAPKQFGYVSDLLANLTGTIGFYNESLVSVEAGDTFDNNMVSIVMGDETIEEGLQNIEDFYKENAWK</sequence>
<dbReference type="AlphaFoldDB" id="A0A1H9RT95"/>
<evidence type="ECO:0000313" key="3">
    <source>
        <dbReference type="EMBL" id="SER75768.1"/>
    </source>
</evidence>
<organism evidence="3 4">
    <name type="scientific">Butyrivibrio fibrisolvens</name>
    <dbReference type="NCBI Taxonomy" id="831"/>
    <lineage>
        <taxon>Bacteria</taxon>
        <taxon>Bacillati</taxon>
        <taxon>Bacillota</taxon>
        <taxon>Clostridia</taxon>
        <taxon>Lachnospirales</taxon>
        <taxon>Lachnospiraceae</taxon>
        <taxon>Butyrivibrio</taxon>
    </lineage>
</organism>
<accession>A0A1H9RT95</accession>
<reference evidence="3 4" key="1">
    <citation type="submission" date="2016-10" db="EMBL/GenBank/DDBJ databases">
        <authorList>
            <person name="de Groot N.N."/>
        </authorList>
    </citation>
    <scope>NUCLEOTIDE SEQUENCE [LARGE SCALE GENOMIC DNA]</scope>
    <source>
        <strain evidence="3 4">AR40</strain>
    </source>
</reference>
<dbReference type="InterPro" id="IPR006059">
    <property type="entry name" value="SBP"/>
</dbReference>
<keyword evidence="2" id="KW-0732">Signal</keyword>
<proteinExistence type="predicted"/>
<dbReference type="Proteomes" id="UP000182584">
    <property type="component" value="Unassembled WGS sequence"/>
</dbReference>
<gene>
    <name evidence="3" type="ORF">SAMN04487884_11097</name>
</gene>
<feature type="compositionally biased region" description="Polar residues" evidence="1">
    <location>
        <begin position="25"/>
        <end position="36"/>
    </location>
</feature>
<dbReference type="PANTHER" id="PTHR43649">
    <property type="entry name" value="ARABINOSE-BINDING PROTEIN-RELATED"/>
    <property type="match status" value="1"/>
</dbReference>
<feature type="chain" id="PRO_5039433082" evidence="2">
    <location>
        <begin position="19"/>
        <end position="462"/>
    </location>
</feature>
<feature type="signal peptide" evidence="2">
    <location>
        <begin position="1"/>
        <end position="18"/>
    </location>
</feature>
<protein>
    <submittedName>
        <fullName evidence="3">Carbohydrate ABC transporter substrate-binding protein, CUT1 family</fullName>
    </submittedName>
</protein>
<dbReference type="RefSeq" id="WP_074755883.1">
    <property type="nucleotide sequence ID" value="NZ_FOGJ01000010.1"/>
</dbReference>
<dbReference type="InterPro" id="IPR050490">
    <property type="entry name" value="Bact_solute-bd_prot1"/>
</dbReference>
<dbReference type="Gene3D" id="3.40.190.10">
    <property type="entry name" value="Periplasmic binding protein-like II"/>
    <property type="match status" value="2"/>
</dbReference>
<evidence type="ECO:0000313" key="4">
    <source>
        <dbReference type="Proteomes" id="UP000182584"/>
    </source>
</evidence>
<feature type="region of interest" description="Disordered" evidence="1">
    <location>
        <begin position="25"/>
        <end position="66"/>
    </location>
</feature>
<dbReference type="EMBL" id="FOGJ01000010">
    <property type="protein sequence ID" value="SER75768.1"/>
    <property type="molecule type" value="Genomic_DNA"/>
</dbReference>
<evidence type="ECO:0000256" key="2">
    <source>
        <dbReference type="SAM" id="SignalP"/>
    </source>
</evidence>
<dbReference type="SUPFAM" id="SSF53850">
    <property type="entry name" value="Periplasmic binding protein-like II"/>
    <property type="match status" value="1"/>
</dbReference>
<dbReference type="eggNOG" id="COG1653">
    <property type="taxonomic scope" value="Bacteria"/>
</dbReference>
<evidence type="ECO:0000256" key="1">
    <source>
        <dbReference type="SAM" id="MobiDB-lite"/>
    </source>
</evidence>
<dbReference type="PROSITE" id="PS51257">
    <property type="entry name" value="PROKAR_LIPOPROTEIN"/>
    <property type="match status" value="1"/>
</dbReference>
<name>A0A1H9RT95_BUTFI</name>
<feature type="compositionally biased region" description="Low complexity" evidence="1">
    <location>
        <begin position="44"/>
        <end position="64"/>
    </location>
</feature>
<dbReference type="OrthoDB" id="1929810at2"/>